<evidence type="ECO:0000313" key="8">
    <source>
        <dbReference type="Proteomes" id="UP000533476"/>
    </source>
</evidence>
<comment type="similarity">
    <text evidence="2">Belongs to the glycosyltransferase 28 family.</text>
</comment>
<keyword evidence="4" id="KW-0808">Transferase</keyword>
<dbReference type="Proteomes" id="UP000533476">
    <property type="component" value="Unassembled WGS sequence"/>
</dbReference>
<reference evidence="7 8" key="1">
    <citation type="submission" date="2020-04" db="EMBL/GenBank/DDBJ databases">
        <authorList>
            <person name="Zhang R."/>
            <person name="Schippers A."/>
        </authorList>
    </citation>
    <scope>NUCLEOTIDE SEQUENCE [LARGE SCALE GENOMIC DNA]</scope>
    <source>
        <strain evidence="7 8">DSM 109850</strain>
    </source>
</reference>
<organism evidence="7 8">
    <name type="scientific">Sulfobacillus harzensis</name>
    <dbReference type="NCBI Taxonomy" id="2729629"/>
    <lineage>
        <taxon>Bacteria</taxon>
        <taxon>Bacillati</taxon>
        <taxon>Bacillota</taxon>
        <taxon>Clostridia</taxon>
        <taxon>Eubacteriales</taxon>
        <taxon>Clostridiales Family XVII. Incertae Sedis</taxon>
        <taxon>Sulfobacillus</taxon>
    </lineage>
</organism>
<feature type="domain" description="Diacylglycerol glucosyltransferase N-terminal" evidence="6">
    <location>
        <begin position="14"/>
        <end position="173"/>
    </location>
</feature>
<dbReference type="InterPro" id="IPR007235">
    <property type="entry name" value="Glyco_trans_28_C"/>
</dbReference>
<dbReference type="PANTHER" id="PTHR43025">
    <property type="entry name" value="MONOGALACTOSYLDIACYLGLYCEROL SYNTHASE"/>
    <property type="match status" value="1"/>
</dbReference>
<proteinExistence type="inferred from homology"/>
<sequence length="350" mass="39544">MRVVIASLPIGTGHDIAARALAESFAARGAEVEFSHHLVVKVRMATRLYFFGIRFLPGVYGTLFRLGDRQRQLWQNHRRSWRQAGREVLGPVYDAYRPDVVVATHPFALSAWSAIKESHPNLKLVGVLTDLSVHQFWYEPTADGYAVWMPEQVQDLARWGYPTNKVWQTGIPIRSSFSFPSPLLEQLRHGPIVLLGGGLGMGPYVRILRSLAELPHPVLAICGHNEKLRWALDEHRWPERVHIVGYIEHMPSLLKQARLVVGKPGGVTAAEVCQSQVPWVLTHWIAGQEEANRDRLVMHDLAVRGDNNLKKVVTELIEEGSPARQQMIDSQRLWARPRAADQLAEQVFSL</sequence>
<dbReference type="Pfam" id="PF04101">
    <property type="entry name" value="Glyco_tran_28_C"/>
    <property type="match status" value="1"/>
</dbReference>
<dbReference type="InterPro" id="IPR009695">
    <property type="entry name" value="Diacylglyc_glucosyltr_N"/>
</dbReference>
<evidence type="ECO:0000259" key="6">
    <source>
        <dbReference type="Pfam" id="PF06925"/>
    </source>
</evidence>
<comment type="caution">
    <text evidence="7">The sequence shown here is derived from an EMBL/GenBank/DDBJ whole genome shotgun (WGS) entry which is preliminary data.</text>
</comment>
<keyword evidence="3" id="KW-0328">Glycosyltransferase</keyword>
<evidence type="ECO:0000256" key="4">
    <source>
        <dbReference type="ARBA" id="ARBA00022679"/>
    </source>
</evidence>
<dbReference type="PANTHER" id="PTHR43025:SF3">
    <property type="entry name" value="MONOGALACTOSYLDIACYLGLYCEROL SYNTHASE 1, CHLOROPLASTIC"/>
    <property type="match status" value="1"/>
</dbReference>
<name>A0A7Y0L185_9FIRM</name>
<gene>
    <name evidence="7" type="ORF">HIJ39_02055</name>
</gene>
<evidence type="ECO:0000256" key="2">
    <source>
        <dbReference type="ARBA" id="ARBA00006962"/>
    </source>
</evidence>
<evidence type="ECO:0000259" key="5">
    <source>
        <dbReference type="Pfam" id="PF04101"/>
    </source>
</evidence>
<dbReference type="Pfam" id="PF06925">
    <property type="entry name" value="MGDG_synth"/>
    <property type="match status" value="1"/>
</dbReference>
<evidence type="ECO:0000256" key="1">
    <source>
        <dbReference type="ARBA" id="ARBA00004370"/>
    </source>
</evidence>
<dbReference type="AlphaFoldDB" id="A0A7Y0L185"/>
<comment type="subcellular location">
    <subcellularLocation>
        <location evidence="1">Membrane</location>
    </subcellularLocation>
</comment>
<dbReference type="SUPFAM" id="SSF53756">
    <property type="entry name" value="UDP-Glycosyltransferase/glycogen phosphorylase"/>
    <property type="match status" value="1"/>
</dbReference>
<dbReference type="InterPro" id="IPR050519">
    <property type="entry name" value="Glycosyltransf_28_UgtP"/>
</dbReference>
<dbReference type="GO" id="GO:0016758">
    <property type="term" value="F:hexosyltransferase activity"/>
    <property type="evidence" value="ECO:0007669"/>
    <property type="project" value="InterPro"/>
</dbReference>
<dbReference type="GO" id="GO:0009247">
    <property type="term" value="P:glycolipid biosynthetic process"/>
    <property type="evidence" value="ECO:0007669"/>
    <property type="project" value="InterPro"/>
</dbReference>
<dbReference type="Gene3D" id="3.40.50.2000">
    <property type="entry name" value="Glycogen Phosphorylase B"/>
    <property type="match status" value="1"/>
</dbReference>
<keyword evidence="8" id="KW-1185">Reference proteome</keyword>
<protein>
    <submittedName>
        <fullName evidence="7">Galactosyldiacylglycerol synthase</fullName>
    </submittedName>
</protein>
<accession>A0A7Y0L185</accession>
<evidence type="ECO:0000256" key="3">
    <source>
        <dbReference type="ARBA" id="ARBA00022676"/>
    </source>
</evidence>
<dbReference type="EMBL" id="JABBVZ010000004">
    <property type="protein sequence ID" value="NMP21142.1"/>
    <property type="molecule type" value="Genomic_DNA"/>
</dbReference>
<evidence type="ECO:0000313" key="7">
    <source>
        <dbReference type="EMBL" id="NMP21142.1"/>
    </source>
</evidence>
<dbReference type="RefSeq" id="WP_169096180.1">
    <property type="nucleotide sequence ID" value="NZ_JABBVZ010000004.1"/>
</dbReference>
<dbReference type="GO" id="GO:0016020">
    <property type="term" value="C:membrane"/>
    <property type="evidence" value="ECO:0007669"/>
    <property type="project" value="UniProtKB-SubCell"/>
</dbReference>
<feature type="domain" description="Glycosyl transferase family 28 C-terminal" evidence="5">
    <location>
        <begin position="218"/>
        <end position="282"/>
    </location>
</feature>